<dbReference type="RefSeq" id="WP_089406618.1">
    <property type="nucleotide sequence ID" value="NZ_FZOU01000001.1"/>
</dbReference>
<dbReference type="Pfam" id="PF01435">
    <property type="entry name" value="Peptidase_M48"/>
    <property type="match status" value="1"/>
</dbReference>
<dbReference type="OrthoDB" id="9781930at2"/>
<evidence type="ECO:0000313" key="14">
    <source>
        <dbReference type="Proteomes" id="UP000198356"/>
    </source>
</evidence>
<evidence type="ECO:0000256" key="1">
    <source>
        <dbReference type="ARBA" id="ARBA00022670"/>
    </source>
</evidence>
<organism evidence="13 14">
    <name type="scientific">Granulicella rosea</name>
    <dbReference type="NCBI Taxonomy" id="474952"/>
    <lineage>
        <taxon>Bacteria</taxon>
        <taxon>Pseudomonadati</taxon>
        <taxon>Acidobacteriota</taxon>
        <taxon>Terriglobia</taxon>
        <taxon>Terriglobales</taxon>
        <taxon>Acidobacteriaceae</taxon>
        <taxon>Granulicella</taxon>
    </lineage>
</organism>
<dbReference type="Gene3D" id="3.30.2010.10">
    <property type="entry name" value="Metalloproteases ('zincins'), catalytic domain"/>
    <property type="match status" value="1"/>
</dbReference>
<dbReference type="Pfam" id="PF16491">
    <property type="entry name" value="Peptidase_M48_N"/>
    <property type="match status" value="1"/>
</dbReference>
<feature type="chain" id="PRO_5012805550" evidence="10">
    <location>
        <begin position="25"/>
        <end position="436"/>
    </location>
</feature>
<feature type="domain" description="Peptidase M48" evidence="11">
    <location>
        <begin position="205"/>
        <end position="412"/>
    </location>
</feature>
<dbReference type="GO" id="GO:0071586">
    <property type="term" value="P:CAAX-box protein processing"/>
    <property type="evidence" value="ECO:0007669"/>
    <property type="project" value="InterPro"/>
</dbReference>
<keyword evidence="9" id="KW-0472">Membrane</keyword>
<sequence length="436" mass="48394">MRRRLNLALALLLAILAAPHLAHALQTAAPQHPPYYTLPPDKLLKAKALSHDFNIIHFAYEGWSIVCWLLLLGLGAVARLRDRAVRLTGIYWFQGPALLAMLLAVRTVLNLPIAIYAHHLTLVYGLSVQGWASWAGDVGKSLGVNIVLDSLIAAVLFWCIRRWPRRWWLAFWIALVPIVFTGAFAAPLVIDPLFNHFEPLQTVAPQLADSLQAVIRRAGVDIPPSHMFVMRASDKYTTLNAYVTGLGASKRVVVWDTTLKAPTDIVQITFAHELGHYVLHHVLRGIALALPGLLLAFYLAYRILHWLLARYGGRWRIASQQDWGAIAVLLLLLSAGTFLTEPIANTISRGVEHDADVFGQEAVHGIVPDPQATAVRSFQILGEASLDDPDPSPFVEFWTDTHPSTTHRAEFAAHYNPWAAGADPHQPGQQPKYFKK</sequence>
<dbReference type="InterPro" id="IPR001915">
    <property type="entry name" value="Peptidase_M48"/>
</dbReference>
<reference evidence="13 14" key="1">
    <citation type="submission" date="2017-06" db="EMBL/GenBank/DDBJ databases">
        <authorList>
            <person name="Kim H.J."/>
            <person name="Triplett B.A."/>
        </authorList>
    </citation>
    <scope>NUCLEOTIDE SEQUENCE [LARGE SCALE GENOMIC DNA]</scope>
    <source>
        <strain evidence="13 14">DSM 18704</strain>
    </source>
</reference>
<feature type="binding site" evidence="7">
    <location>
        <position position="272"/>
    </location>
    <ligand>
        <name>Zn(2+)</name>
        <dbReference type="ChEBI" id="CHEBI:29105"/>
        <note>catalytic</note>
    </ligand>
</feature>
<accession>A0A239D6I3</accession>
<evidence type="ECO:0000256" key="5">
    <source>
        <dbReference type="ARBA" id="ARBA00023049"/>
    </source>
</evidence>
<feature type="active site" description="Proton donor" evidence="6">
    <location>
        <position position="356"/>
    </location>
</feature>
<keyword evidence="2 7" id="KW-0479">Metal-binding</keyword>
<evidence type="ECO:0000259" key="12">
    <source>
        <dbReference type="Pfam" id="PF16491"/>
    </source>
</evidence>
<feature type="binding site" evidence="7">
    <location>
        <position position="352"/>
    </location>
    <ligand>
        <name>Zn(2+)</name>
        <dbReference type="ChEBI" id="CHEBI:29105"/>
        <note>catalytic</note>
    </ligand>
</feature>
<evidence type="ECO:0000259" key="11">
    <source>
        <dbReference type="Pfam" id="PF01435"/>
    </source>
</evidence>
<feature type="transmembrane region" description="Helical" evidence="9">
    <location>
        <begin position="55"/>
        <end position="78"/>
    </location>
</feature>
<dbReference type="PANTHER" id="PTHR10120">
    <property type="entry name" value="CAAX PRENYL PROTEASE 1"/>
    <property type="match status" value="1"/>
</dbReference>
<dbReference type="GO" id="GO:0046872">
    <property type="term" value="F:metal ion binding"/>
    <property type="evidence" value="ECO:0007669"/>
    <property type="project" value="UniProtKB-KW"/>
</dbReference>
<feature type="transmembrane region" description="Helical" evidence="9">
    <location>
        <begin position="167"/>
        <end position="190"/>
    </location>
</feature>
<dbReference type="Proteomes" id="UP000198356">
    <property type="component" value="Unassembled WGS sequence"/>
</dbReference>
<keyword evidence="10" id="KW-0732">Signal</keyword>
<feature type="signal peptide" evidence="10">
    <location>
        <begin position="1"/>
        <end position="24"/>
    </location>
</feature>
<dbReference type="EMBL" id="FZOU01000001">
    <property type="protein sequence ID" value="SNS27762.1"/>
    <property type="molecule type" value="Genomic_DNA"/>
</dbReference>
<evidence type="ECO:0000256" key="8">
    <source>
        <dbReference type="RuleBase" id="RU003983"/>
    </source>
</evidence>
<evidence type="ECO:0000256" key="3">
    <source>
        <dbReference type="ARBA" id="ARBA00022801"/>
    </source>
</evidence>
<gene>
    <name evidence="13" type="ORF">SAMN05421770_101309</name>
</gene>
<feature type="domain" description="CAAX prenyl protease 1 N-terminal" evidence="12">
    <location>
        <begin position="39"/>
        <end position="195"/>
    </location>
</feature>
<keyword evidence="14" id="KW-1185">Reference proteome</keyword>
<proteinExistence type="inferred from homology"/>
<feature type="binding site" evidence="7">
    <location>
        <position position="276"/>
    </location>
    <ligand>
        <name>Zn(2+)</name>
        <dbReference type="ChEBI" id="CHEBI:29105"/>
        <note>catalytic</note>
    </ligand>
</feature>
<keyword evidence="3 8" id="KW-0378">Hydrolase</keyword>
<evidence type="ECO:0000256" key="6">
    <source>
        <dbReference type="PIRSR" id="PIRSR627057-1"/>
    </source>
</evidence>
<keyword evidence="9" id="KW-1133">Transmembrane helix</keyword>
<keyword evidence="1 8" id="KW-0645">Protease</keyword>
<dbReference type="GO" id="GO:0004222">
    <property type="term" value="F:metalloendopeptidase activity"/>
    <property type="evidence" value="ECO:0007669"/>
    <property type="project" value="InterPro"/>
</dbReference>
<evidence type="ECO:0000256" key="10">
    <source>
        <dbReference type="SAM" id="SignalP"/>
    </source>
</evidence>
<dbReference type="CDD" id="cd07343">
    <property type="entry name" value="M48A_Zmpste24p_like"/>
    <property type="match status" value="1"/>
</dbReference>
<feature type="transmembrane region" description="Helical" evidence="9">
    <location>
        <begin position="90"/>
        <end position="117"/>
    </location>
</feature>
<keyword evidence="5 8" id="KW-0482">Metalloprotease</keyword>
<dbReference type="AlphaFoldDB" id="A0A239D6I3"/>
<evidence type="ECO:0000256" key="9">
    <source>
        <dbReference type="SAM" id="Phobius"/>
    </source>
</evidence>
<evidence type="ECO:0000256" key="7">
    <source>
        <dbReference type="PIRSR" id="PIRSR627057-2"/>
    </source>
</evidence>
<feature type="transmembrane region" description="Helical" evidence="9">
    <location>
        <begin position="282"/>
        <end position="301"/>
    </location>
</feature>
<keyword evidence="4 7" id="KW-0862">Zinc</keyword>
<keyword evidence="9" id="KW-0812">Transmembrane</keyword>
<evidence type="ECO:0000256" key="2">
    <source>
        <dbReference type="ARBA" id="ARBA00022723"/>
    </source>
</evidence>
<evidence type="ECO:0000256" key="4">
    <source>
        <dbReference type="ARBA" id="ARBA00022833"/>
    </source>
</evidence>
<feature type="transmembrane region" description="Helical" evidence="9">
    <location>
        <begin position="142"/>
        <end position="160"/>
    </location>
</feature>
<evidence type="ECO:0000313" key="13">
    <source>
        <dbReference type="EMBL" id="SNS27762.1"/>
    </source>
</evidence>
<comment type="cofactor">
    <cofactor evidence="7 8">
        <name>Zn(2+)</name>
        <dbReference type="ChEBI" id="CHEBI:29105"/>
    </cofactor>
    <text evidence="7 8">Binds 1 zinc ion per subunit.</text>
</comment>
<dbReference type="InterPro" id="IPR027057">
    <property type="entry name" value="CAXX_Prtase_1"/>
</dbReference>
<protein>
    <submittedName>
        <fullName evidence="13">Zn-dependent protease with chaperone function</fullName>
    </submittedName>
</protein>
<dbReference type="InterPro" id="IPR032456">
    <property type="entry name" value="Peptidase_M48_N"/>
</dbReference>
<feature type="active site" evidence="6">
    <location>
        <position position="273"/>
    </location>
</feature>
<name>A0A239D6I3_9BACT</name>
<comment type="similarity">
    <text evidence="8">Belongs to the peptidase M48 family.</text>
</comment>